<dbReference type="EMBL" id="CM056815">
    <property type="protein sequence ID" value="KAJ8629071.1"/>
    <property type="molecule type" value="Genomic_DNA"/>
</dbReference>
<comment type="caution">
    <text evidence="1">The sequence shown here is derived from an EMBL/GenBank/DDBJ whole genome shotgun (WGS) entry which is preliminary data.</text>
</comment>
<sequence length="74" mass="8260">MDRIKEFRSSARRSSSQERGLQEDVDLDCYARRRSLGSDCSSILSSATGIVRPPCCLSSPMEVAARTPVRRRAK</sequence>
<gene>
    <name evidence="1" type="ORF">MRB53_022394</name>
</gene>
<reference evidence="1 2" key="1">
    <citation type="journal article" date="2022" name="Hortic Res">
        <title>A haplotype resolved chromosomal level avocado genome allows analysis of novel avocado genes.</title>
        <authorList>
            <person name="Nath O."/>
            <person name="Fletcher S.J."/>
            <person name="Hayward A."/>
            <person name="Shaw L.M."/>
            <person name="Masouleh A.K."/>
            <person name="Furtado A."/>
            <person name="Henry R.J."/>
            <person name="Mitter N."/>
        </authorList>
    </citation>
    <scope>NUCLEOTIDE SEQUENCE [LARGE SCALE GENOMIC DNA]</scope>
    <source>
        <strain evidence="2">cv. Hass</strain>
    </source>
</reference>
<evidence type="ECO:0000313" key="2">
    <source>
        <dbReference type="Proteomes" id="UP001234297"/>
    </source>
</evidence>
<name>A0ACC2L6N7_PERAE</name>
<evidence type="ECO:0000313" key="1">
    <source>
        <dbReference type="EMBL" id="KAJ8629071.1"/>
    </source>
</evidence>
<dbReference type="Proteomes" id="UP001234297">
    <property type="component" value="Chromosome 7"/>
</dbReference>
<keyword evidence="2" id="KW-1185">Reference proteome</keyword>
<accession>A0ACC2L6N7</accession>
<protein>
    <submittedName>
        <fullName evidence="1">Uncharacterized protein</fullName>
    </submittedName>
</protein>
<organism evidence="1 2">
    <name type="scientific">Persea americana</name>
    <name type="common">Avocado</name>
    <dbReference type="NCBI Taxonomy" id="3435"/>
    <lineage>
        <taxon>Eukaryota</taxon>
        <taxon>Viridiplantae</taxon>
        <taxon>Streptophyta</taxon>
        <taxon>Embryophyta</taxon>
        <taxon>Tracheophyta</taxon>
        <taxon>Spermatophyta</taxon>
        <taxon>Magnoliopsida</taxon>
        <taxon>Magnoliidae</taxon>
        <taxon>Laurales</taxon>
        <taxon>Lauraceae</taxon>
        <taxon>Persea</taxon>
    </lineage>
</organism>
<proteinExistence type="predicted"/>